<keyword evidence="2" id="KW-1185">Reference proteome</keyword>
<comment type="caution">
    <text evidence="1">The sequence shown here is derived from an EMBL/GenBank/DDBJ whole genome shotgun (WGS) entry which is preliminary data.</text>
</comment>
<dbReference type="RefSeq" id="WP_344024090.1">
    <property type="nucleotide sequence ID" value="NZ_BAAABX010000032.1"/>
</dbReference>
<accession>A0ABN0YR96</accession>
<evidence type="ECO:0000313" key="2">
    <source>
        <dbReference type="Proteomes" id="UP001500879"/>
    </source>
</evidence>
<gene>
    <name evidence="1" type="ORF">GCM10010357_29250</name>
</gene>
<organism evidence="1 2">
    <name type="scientific">Streptomyces luteireticuli</name>
    <dbReference type="NCBI Taxonomy" id="173858"/>
    <lineage>
        <taxon>Bacteria</taxon>
        <taxon>Bacillati</taxon>
        <taxon>Actinomycetota</taxon>
        <taxon>Actinomycetes</taxon>
        <taxon>Kitasatosporales</taxon>
        <taxon>Streptomycetaceae</taxon>
        <taxon>Streptomyces</taxon>
    </lineage>
</organism>
<name>A0ABN0YR96_9ACTN</name>
<sequence length="80" mass="8856">MTEKDPFEQIVGELGHDWQLKQMEQRGILAISAARIAGILYQDAVAHGVGHDLAHEASRLFLLGEMQPEDLVLEEGDTSE</sequence>
<dbReference type="EMBL" id="BAAABX010000032">
    <property type="protein sequence ID" value="GAA0406424.1"/>
    <property type="molecule type" value="Genomic_DNA"/>
</dbReference>
<protein>
    <submittedName>
        <fullName evidence="1">Uncharacterized protein</fullName>
    </submittedName>
</protein>
<dbReference type="Proteomes" id="UP001500879">
    <property type="component" value="Unassembled WGS sequence"/>
</dbReference>
<evidence type="ECO:0000313" key="1">
    <source>
        <dbReference type="EMBL" id="GAA0406424.1"/>
    </source>
</evidence>
<proteinExistence type="predicted"/>
<reference evidence="1 2" key="1">
    <citation type="journal article" date="2019" name="Int. J. Syst. Evol. Microbiol.">
        <title>The Global Catalogue of Microorganisms (GCM) 10K type strain sequencing project: providing services to taxonomists for standard genome sequencing and annotation.</title>
        <authorList>
            <consortium name="The Broad Institute Genomics Platform"/>
            <consortium name="The Broad Institute Genome Sequencing Center for Infectious Disease"/>
            <person name="Wu L."/>
            <person name="Ma J."/>
        </authorList>
    </citation>
    <scope>NUCLEOTIDE SEQUENCE [LARGE SCALE GENOMIC DNA]</scope>
    <source>
        <strain evidence="1 2">JCM 4788</strain>
    </source>
</reference>